<comment type="caution">
    <text evidence="2">The sequence shown here is derived from an EMBL/GenBank/DDBJ whole genome shotgun (WGS) entry which is preliminary data.</text>
</comment>
<evidence type="ECO:0000313" key="3">
    <source>
        <dbReference type="Proteomes" id="UP000297225"/>
    </source>
</evidence>
<dbReference type="Proteomes" id="UP000297225">
    <property type="component" value="Unassembled WGS sequence"/>
</dbReference>
<feature type="domain" description="Transposase IS66 central" evidence="1">
    <location>
        <begin position="2"/>
        <end position="78"/>
    </location>
</feature>
<dbReference type="InterPro" id="IPR052344">
    <property type="entry name" value="Transposase-related"/>
</dbReference>
<organism evidence="2 3">
    <name type="scientific">Porphyromonas levii</name>
    <dbReference type="NCBI Taxonomy" id="28114"/>
    <lineage>
        <taxon>Bacteria</taxon>
        <taxon>Pseudomonadati</taxon>
        <taxon>Bacteroidota</taxon>
        <taxon>Bacteroidia</taxon>
        <taxon>Bacteroidales</taxon>
        <taxon>Porphyromonadaceae</taxon>
        <taxon>Porphyromonas</taxon>
    </lineage>
</organism>
<dbReference type="InterPro" id="IPR004291">
    <property type="entry name" value="Transposase_IS66_central"/>
</dbReference>
<keyword evidence="3" id="KW-1185">Reference proteome</keyword>
<feature type="non-terminal residue" evidence="2">
    <location>
        <position position="1"/>
    </location>
</feature>
<name>A0A4Y8WM80_9PORP</name>
<dbReference type="AlphaFoldDB" id="A0A4Y8WM80"/>
<dbReference type="RefSeq" id="WP_167657196.1">
    <property type="nucleotide sequence ID" value="NZ_SPNC01000415.1"/>
</dbReference>
<accession>A0A4Y8WM80</accession>
<evidence type="ECO:0000313" key="2">
    <source>
        <dbReference type="EMBL" id="TFH93725.1"/>
    </source>
</evidence>
<dbReference type="Pfam" id="PF03050">
    <property type="entry name" value="DDE_Tnp_IS66"/>
    <property type="match status" value="1"/>
</dbReference>
<evidence type="ECO:0000259" key="1">
    <source>
        <dbReference type="Pfam" id="PF03050"/>
    </source>
</evidence>
<sequence length="84" mass="9532">KDYQGALQSDGYAAYSQYEQKEGVTPLACMAHVRRKFEQASNEGDKRADDMLKQIGLLYTLEAQLKEEKAPPDKIHSERMRLAA</sequence>
<feature type="non-terminal residue" evidence="2">
    <location>
        <position position="84"/>
    </location>
</feature>
<dbReference type="PANTHER" id="PTHR33678">
    <property type="entry name" value="BLL1576 PROTEIN"/>
    <property type="match status" value="1"/>
</dbReference>
<dbReference type="EMBL" id="SPNC01000415">
    <property type="protein sequence ID" value="TFH93725.1"/>
    <property type="molecule type" value="Genomic_DNA"/>
</dbReference>
<reference evidence="2 3" key="1">
    <citation type="submission" date="2019-03" db="EMBL/GenBank/DDBJ databases">
        <title>Porphyromonas levii Isolated from the Uterus of Dairy Cows.</title>
        <authorList>
            <person name="Francis A.M."/>
        </authorList>
    </citation>
    <scope>NUCLEOTIDE SEQUENCE [LARGE SCALE GENOMIC DNA]</scope>
    <source>
        <strain evidence="2 3">AF5678</strain>
    </source>
</reference>
<protein>
    <submittedName>
        <fullName evidence="2">IS66 family transposase</fullName>
    </submittedName>
</protein>
<gene>
    <name evidence="2" type="ORF">E4P47_10410</name>
</gene>
<proteinExistence type="predicted"/>